<evidence type="ECO:0000313" key="3">
    <source>
        <dbReference type="EMBL" id="KAK6912550.1"/>
    </source>
</evidence>
<evidence type="ECO:0000256" key="2">
    <source>
        <dbReference type="SAM" id="SignalP"/>
    </source>
</evidence>
<comment type="caution">
    <text evidence="3">The sequence shown here is derived from an EMBL/GenBank/DDBJ whole genome shotgun (WGS) entry which is preliminary data.</text>
</comment>
<feature type="transmembrane region" description="Helical" evidence="1">
    <location>
        <begin position="121"/>
        <end position="145"/>
    </location>
</feature>
<keyword evidence="4" id="KW-1185">Reference proteome</keyword>
<dbReference type="EMBL" id="JBAMMX010000027">
    <property type="protein sequence ID" value="KAK6912550.1"/>
    <property type="molecule type" value="Genomic_DNA"/>
</dbReference>
<accession>A0AAN8UBT0</accession>
<dbReference type="PANTHER" id="PTHR31414">
    <property type="entry name" value="TRANSMEMBRANE PROTEIN DDB_G0292058"/>
    <property type="match status" value="1"/>
</dbReference>
<evidence type="ECO:0008006" key="5">
    <source>
        <dbReference type="Google" id="ProtNLM"/>
    </source>
</evidence>
<gene>
    <name evidence="3" type="ORF">RJ641_022151</name>
</gene>
<reference evidence="3 4" key="1">
    <citation type="submission" date="2023-12" db="EMBL/GenBank/DDBJ databases">
        <title>A high-quality genome assembly for Dillenia turbinata (Dilleniales).</title>
        <authorList>
            <person name="Chanderbali A."/>
        </authorList>
    </citation>
    <scope>NUCLEOTIDE SEQUENCE [LARGE SCALE GENOMIC DNA]</scope>
    <source>
        <strain evidence="3">LSX21</strain>
        <tissue evidence="3">Leaf</tissue>
    </source>
</reference>
<feature type="transmembrane region" description="Helical" evidence="1">
    <location>
        <begin position="270"/>
        <end position="291"/>
    </location>
</feature>
<feature type="transmembrane region" description="Helical" evidence="1">
    <location>
        <begin position="157"/>
        <end position="180"/>
    </location>
</feature>
<dbReference type="PANTHER" id="PTHR31414:SF13">
    <property type="entry name" value="TRANSMEMBRANE PROTEIN"/>
    <property type="match status" value="1"/>
</dbReference>
<dbReference type="GO" id="GO:0009506">
    <property type="term" value="C:plasmodesma"/>
    <property type="evidence" value="ECO:0007669"/>
    <property type="project" value="TreeGrafter"/>
</dbReference>
<feature type="transmembrane region" description="Helical" evidence="1">
    <location>
        <begin position="468"/>
        <end position="490"/>
    </location>
</feature>
<feature type="chain" id="PRO_5042831122" description="Plasma membrane fusion protein PRM1" evidence="2">
    <location>
        <begin position="26"/>
        <end position="516"/>
    </location>
</feature>
<proteinExistence type="predicted"/>
<keyword evidence="1" id="KW-0472">Membrane</keyword>
<dbReference type="GO" id="GO:0005886">
    <property type="term" value="C:plasma membrane"/>
    <property type="evidence" value="ECO:0007669"/>
    <property type="project" value="TreeGrafter"/>
</dbReference>
<evidence type="ECO:0000256" key="1">
    <source>
        <dbReference type="SAM" id="Phobius"/>
    </source>
</evidence>
<evidence type="ECO:0000313" key="4">
    <source>
        <dbReference type="Proteomes" id="UP001370490"/>
    </source>
</evidence>
<sequence length="516" mass="57109">MSTHKNPKILSLLFTIFLFSSTSLAFFSDPPEQQKNPFFPDGNGERNDGVVSFGKARRSVAEGPIDGAFDDNNRNEPYSIVLAGERTYRRDPLNGFKKYTGGWDINERHYWASVGFTAAPLFIIAATWFLGFGLCLLLISLVHFCCRRQSCGYSRTAYVLSLLLLILFTICAIIGCVILYTGQGKFHTSTKDTVDYVVDQAEDTVDRLMDVSDYLAAAKLAGVDQVFLPSNVQSDIDQIGMKINSSANILSDRALKNSDDIHDVLDSTRMALVVVAAVMIFLTSLGLHTCVAMDQWVQNPTAHTSLDNVLPCVDNTTAQETLVRSKEVTSQLVDLVNQVITNVSNINFSPNFVPLYYNQSGPLLPLLCNPFRPDFTDRVCTPGEVDLDKATQVWSGYVCNVSPAGVCTTTGRLTPTLYSQMSTAVNMSYGLYNDAPFLIALEDCTFVRDTFSTITRDHCPGLLRYSKWICTGLVMVSTAVMLSLIFWVVYGRERRHRAFTKELTAGADHHEGGKSP</sequence>
<protein>
    <recommendedName>
        <fullName evidence="5">Plasma membrane fusion protein PRM1</fullName>
    </recommendedName>
</protein>
<organism evidence="3 4">
    <name type="scientific">Dillenia turbinata</name>
    <dbReference type="NCBI Taxonomy" id="194707"/>
    <lineage>
        <taxon>Eukaryota</taxon>
        <taxon>Viridiplantae</taxon>
        <taxon>Streptophyta</taxon>
        <taxon>Embryophyta</taxon>
        <taxon>Tracheophyta</taxon>
        <taxon>Spermatophyta</taxon>
        <taxon>Magnoliopsida</taxon>
        <taxon>eudicotyledons</taxon>
        <taxon>Gunneridae</taxon>
        <taxon>Pentapetalae</taxon>
        <taxon>Dilleniales</taxon>
        <taxon>Dilleniaceae</taxon>
        <taxon>Dillenia</taxon>
    </lineage>
</organism>
<keyword evidence="2" id="KW-0732">Signal</keyword>
<keyword evidence="1" id="KW-0812">Transmembrane</keyword>
<dbReference type="InterPro" id="IPR040283">
    <property type="entry name" value="DDB_G0292058-like"/>
</dbReference>
<name>A0AAN8UBT0_9MAGN</name>
<dbReference type="Proteomes" id="UP001370490">
    <property type="component" value="Unassembled WGS sequence"/>
</dbReference>
<dbReference type="AlphaFoldDB" id="A0AAN8UBT0"/>
<keyword evidence="1" id="KW-1133">Transmembrane helix</keyword>
<feature type="signal peptide" evidence="2">
    <location>
        <begin position="1"/>
        <end position="25"/>
    </location>
</feature>